<keyword evidence="3" id="KW-1185">Reference proteome</keyword>
<accession>A0A8E2EX90</accession>
<evidence type="ECO:0000313" key="2">
    <source>
        <dbReference type="EMBL" id="OCL06028.1"/>
    </source>
</evidence>
<evidence type="ECO:0000313" key="3">
    <source>
        <dbReference type="Proteomes" id="UP000250140"/>
    </source>
</evidence>
<feature type="compositionally biased region" description="Polar residues" evidence="1">
    <location>
        <begin position="320"/>
        <end position="333"/>
    </location>
</feature>
<reference evidence="2 3" key="1">
    <citation type="journal article" date="2016" name="Nat. Commun.">
        <title>Ectomycorrhizal ecology is imprinted in the genome of the dominant symbiotic fungus Cenococcum geophilum.</title>
        <authorList>
            <consortium name="DOE Joint Genome Institute"/>
            <person name="Peter M."/>
            <person name="Kohler A."/>
            <person name="Ohm R.A."/>
            <person name="Kuo A."/>
            <person name="Krutzmann J."/>
            <person name="Morin E."/>
            <person name="Arend M."/>
            <person name="Barry K.W."/>
            <person name="Binder M."/>
            <person name="Choi C."/>
            <person name="Clum A."/>
            <person name="Copeland A."/>
            <person name="Grisel N."/>
            <person name="Haridas S."/>
            <person name="Kipfer T."/>
            <person name="LaButti K."/>
            <person name="Lindquist E."/>
            <person name="Lipzen A."/>
            <person name="Maire R."/>
            <person name="Meier B."/>
            <person name="Mihaltcheva S."/>
            <person name="Molinier V."/>
            <person name="Murat C."/>
            <person name="Poggeler S."/>
            <person name="Quandt C.A."/>
            <person name="Sperisen C."/>
            <person name="Tritt A."/>
            <person name="Tisserant E."/>
            <person name="Crous P.W."/>
            <person name="Henrissat B."/>
            <person name="Nehls U."/>
            <person name="Egli S."/>
            <person name="Spatafora J.W."/>
            <person name="Grigoriev I.V."/>
            <person name="Martin F.M."/>
        </authorList>
    </citation>
    <scope>NUCLEOTIDE SEQUENCE [LARGE SCALE GENOMIC DNA]</scope>
    <source>
        <strain evidence="2 3">CBS 207.34</strain>
    </source>
</reference>
<name>A0A8E2EX90_9PEZI</name>
<feature type="compositionally biased region" description="Basic and acidic residues" evidence="1">
    <location>
        <begin position="144"/>
        <end position="157"/>
    </location>
</feature>
<feature type="region of interest" description="Disordered" evidence="1">
    <location>
        <begin position="281"/>
        <end position="335"/>
    </location>
</feature>
<dbReference type="EMBL" id="KV750153">
    <property type="protein sequence ID" value="OCL06028.1"/>
    <property type="molecule type" value="Genomic_DNA"/>
</dbReference>
<feature type="compositionally biased region" description="Basic and acidic residues" evidence="1">
    <location>
        <begin position="226"/>
        <end position="238"/>
    </location>
</feature>
<feature type="compositionally biased region" description="Polar residues" evidence="1">
    <location>
        <begin position="128"/>
        <end position="138"/>
    </location>
</feature>
<feature type="region of interest" description="Disordered" evidence="1">
    <location>
        <begin position="43"/>
        <end position="80"/>
    </location>
</feature>
<feature type="region of interest" description="Disordered" evidence="1">
    <location>
        <begin position="118"/>
        <end position="238"/>
    </location>
</feature>
<evidence type="ECO:0000256" key="1">
    <source>
        <dbReference type="SAM" id="MobiDB-lite"/>
    </source>
</evidence>
<dbReference type="AlphaFoldDB" id="A0A8E2EX90"/>
<feature type="compositionally biased region" description="Basic and acidic residues" evidence="1">
    <location>
        <begin position="281"/>
        <end position="295"/>
    </location>
</feature>
<dbReference type="Proteomes" id="UP000250140">
    <property type="component" value="Unassembled WGS sequence"/>
</dbReference>
<sequence length="662" mass="73916">MQEGRCPDCSLASGDPWCKEVEVCKSKICKGICAYHKKDEEITMKTPELQQADPEERPKTPQTQRFRPSASPFTPVPMTPSHVRILGLGVQTQRDRTDWSQTPDAPSRVVVQATQEEYTGDLPDLSKKTPTQAQSQANIDVYEEGQRRLQERREQHARQQSTVANGSQPATTNPPVRESVAPEAEMADEEIPRETTEHTGTAGPSRDKAGQKKKKAKAPASALEKGLNKSLKEQEEKEKVVAEHLKFFASRIAADIAAMEKRTGLKLQDFGKQVLGKMEDILKTPKKGNNKDEVRPPATANLNKTRGQGSQGPPAPALTERQQQMKPRLSQQEKATEKLVTAVTSSLEKGTLWTKVVGRKYWPQDNKELAKANKKEITQSKPKKDLRVFLRFEEGSCPDEVVADRNIRRIFGNDNAGILKVSKNRNGLAISVKNVTWQNKIESKLEEIQKAVGFKTADKAEKWDRYIARGIRLTRYIDGAAVTMNEADIVHDLRLRHKTHLQNGELKKVIISPLKEKEDLCNVIVFFAQGTGPKGHVALFGGKIGFKQIGDRGQPSFCRNCKQYHPGMCRERPRCVKCAGDEHTNCEGSIKCAGCFGSHPGDSPSCPLRPRWSPQGWTFPNFWTKQTVRKQNLDRLRAAKAAATRKSKAKGKQPAEQTATQN</sequence>
<evidence type="ECO:0008006" key="4">
    <source>
        <dbReference type="Google" id="ProtNLM"/>
    </source>
</evidence>
<feature type="region of interest" description="Disordered" evidence="1">
    <location>
        <begin position="637"/>
        <end position="662"/>
    </location>
</feature>
<proteinExistence type="predicted"/>
<organism evidence="2 3">
    <name type="scientific">Glonium stellatum</name>
    <dbReference type="NCBI Taxonomy" id="574774"/>
    <lineage>
        <taxon>Eukaryota</taxon>
        <taxon>Fungi</taxon>
        <taxon>Dikarya</taxon>
        <taxon>Ascomycota</taxon>
        <taxon>Pezizomycotina</taxon>
        <taxon>Dothideomycetes</taxon>
        <taxon>Pleosporomycetidae</taxon>
        <taxon>Gloniales</taxon>
        <taxon>Gloniaceae</taxon>
        <taxon>Glonium</taxon>
    </lineage>
</organism>
<feature type="compositionally biased region" description="Polar residues" evidence="1">
    <location>
        <begin position="161"/>
        <end position="174"/>
    </location>
</feature>
<gene>
    <name evidence="2" type="ORF">AOQ84DRAFT_412077</name>
</gene>
<protein>
    <recommendedName>
        <fullName evidence="4">Gag-like protein</fullName>
    </recommendedName>
</protein>